<organism evidence="5 6">
    <name type="scientific">Halorubrum vacuolatum</name>
    <name type="common">Natronobacterium vacuolatum</name>
    <dbReference type="NCBI Taxonomy" id="63740"/>
    <lineage>
        <taxon>Archaea</taxon>
        <taxon>Methanobacteriati</taxon>
        <taxon>Methanobacteriota</taxon>
        <taxon>Stenosarchaea group</taxon>
        <taxon>Halobacteria</taxon>
        <taxon>Halobacteriales</taxon>
        <taxon>Haloferacaceae</taxon>
        <taxon>Halorubrum</taxon>
    </lineage>
</organism>
<comment type="subunit">
    <text evidence="3">Homohexamer. Dimer of a homotrimer.</text>
</comment>
<name>A0A238XQY3_HALVU</name>
<evidence type="ECO:0000313" key="6">
    <source>
        <dbReference type="Proteomes" id="UP000198397"/>
    </source>
</evidence>
<comment type="pathway">
    <text evidence="3">Purine metabolism; purine nucleoside salvage.</text>
</comment>
<evidence type="ECO:0000313" key="5">
    <source>
        <dbReference type="EMBL" id="SNR60873.1"/>
    </source>
</evidence>
<comment type="miscellaneous">
    <text evidence="3">Although this enzyme belongs to the family of MTA phosphorylases based on sequence homology, it lacks several conserved amino acids in the substrate binding pocket that confer specificity towards MTA.</text>
</comment>
<dbReference type="Proteomes" id="UP000198397">
    <property type="component" value="Unassembled WGS sequence"/>
</dbReference>
<dbReference type="OrthoDB" id="7681at2157"/>
<dbReference type="EMBL" id="FZNQ01000021">
    <property type="protein sequence ID" value="SNR60873.1"/>
    <property type="molecule type" value="Genomic_DNA"/>
</dbReference>
<keyword evidence="6" id="KW-1185">Reference proteome</keyword>
<gene>
    <name evidence="5" type="ORF">SAMN06264855_12114</name>
</gene>
<dbReference type="PANTHER" id="PTHR42679">
    <property type="entry name" value="S-METHYL-5'-THIOADENOSINE PHOSPHORYLASE"/>
    <property type="match status" value="1"/>
</dbReference>
<dbReference type="AlphaFoldDB" id="A0A238XQY3"/>
<dbReference type="HAMAP" id="MF_01963">
    <property type="entry name" value="MTAP"/>
    <property type="match status" value="1"/>
</dbReference>
<keyword evidence="2 3" id="KW-0808">Transferase</keyword>
<dbReference type="RefSeq" id="WP_089385696.1">
    <property type="nucleotide sequence ID" value="NZ_FZNQ01000021.1"/>
</dbReference>
<dbReference type="UniPathway" id="UPA00606"/>
<accession>A0A238XQY3</accession>
<evidence type="ECO:0000259" key="4">
    <source>
        <dbReference type="Pfam" id="PF01048"/>
    </source>
</evidence>
<dbReference type="CDD" id="cd09010">
    <property type="entry name" value="MTAP_SsMTAPII_like_MTIP"/>
    <property type="match status" value="1"/>
</dbReference>
<dbReference type="SUPFAM" id="SSF53167">
    <property type="entry name" value="Purine and uridine phosphorylases"/>
    <property type="match status" value="1"/>
</dbReference>
<comment type="similarity">
    <text evidence="3">Belongs to the PNP/MTAP phosphorylase family. MTAP subfamily.</text>
</comment>
<proteinExistence type="inferred from homology"/>
<feature type="binding site" evidence="3">
    <location>
        <begin position="98"/>
        <end position="99"/>
    </location>
    <ligand>
        <name>phosphate</name>
        <dbReference type="ChEBI" id="CHEBI:43474"/>
    </ligand>
</feature>
<evidence type="ECO:0000256" key="1">
    <source>
        <dbReference type="ARBA" id="ARBA00022676"/>
    </source>
</evidence>
<dbReference type="InterPro" id="IPR000845">
    <property type="entry name" value="Nucleoside_phosphorylase_d"/>
</dbReference>
<sequence>MTETRQLPMSESPDAEIEIGITGGYGISRSIDIEEQIVVETPYGEPSHPVVVGELGSKNVAFISRHGEGRYIPAHSINYRANLFAFHRLGVNRIISATANGAINESLSFGDIAVPADYIDDTTNRNDTFFDEAPSRHFSSHVPFCPDISNTLTERAEKNGFECHDDVVLVIVEGPRFATVAEAEMFAAHGGDIMGMSTYPEVTLARELEMCYANFALITDPREDQTKYDRPTTSVTAVDKTLDERARDCTQIIIDTIEAMSTSRCSNCRGHAEIAKSDEHEEWEYRNL</sequence>
<feature type="binding site" evidence="3">
    <location>
        <position position="197"/>
    </location>
    <ligand>
        <name>phosphate</name>
        <dbReference type="ChEBI" id="CHEBI:43474"/>
    </ligand>
</feature>
<comment type="catalytic activity">
    <reaction evidence="3">
        <text>a purine D-ribonucleoside + phosphate = a purine nucleobase + alpha-D-ribose 1-phosphate</text>
        <dbReference type="Rhea" id="RHEA:19805"/>
        <dbReference type="ChEBI" id="CHEBI:26386"/>
        <dbReference type="ChEBI" id="CHEBI:43474"/>
        <dbReference type="ChEBI" id="CHEBI:57720"/>
        <dbReference type="ChEBI" id="CHEBI:142355"/>
        <dbReference type="EC" id="2.4.2.1"/>
    </reaction>
</comment>
<dbReference type="GO" id="GO:0017061">
    <property type="term" value="F:S-methyl-5-thioadenosine phosphorylase activity"/>
    <property type="evidence" value="ECO:0007669"/>
    <property type="project" value="InterPro"/>
</dbReference>
<feature type="domain" description="Nucleoside phosphorylase" evidence="4">
    <location>
        <begin position="19"/>
        <end position="255"/>
    </location>
</feature>
<keyword evidence="3" id="KW-0660">Purine salvage</keyword>
<feature type="binding site" evidence="3">
    <location>
        <begin position="65"/>
        <end position="66"/>
    </location>
    <ligand>
        <name>phosphate</name>
        <dbReference type="ChEBI" id="CHEBI:43474"/>
    </ligand>
</feature>
<dbReference type="Gene3D" id="3.40.50.1580">
    <property type="entry name" value="Nucleoside phosphorylase domain"/>
    <property type="match status" value="1"/>
</dbReference>
<comment type="function">
    <text evidence="3">Purine nucleoside phosphorylase involved in purine salvage.</text>
</comment>
<protein>
    <recommendedName>
        <fullName evidence="3">Purine nucleoside phosphorylase</fullName>
        <shortName evidence="3">PNP</shortName>
        <ecNumber evidence="3">2.4.2.1</ecNumber>
    </recommendedName>
</protein>
<comment type="caution">
    <text evidence="3">Lacks conserved residue(s) required for the propagation of feature annotation.</text>
</comment>
<dbReference type="PANTHER" id="PTHR42679:SF2">
    <property type="entry name" value="S-METHYL-5'-THIOADENOSINE PHOSPHORYLASE"/>
    <property type="match status" value="1"/>
</dbReference>
<feature type="binding site" evidence="3">
    <location>
        <position position="196"/>
    </location>
    <ligand>
        <name>substrate</name>
    </ligand>
</feature>
<dbReference type="Pfam" id="PF01048">
    <property type="entry name" value="PNP_UDP_1"/>
    <property type="match status" value="1"/>
</dbReference>
<dbReference type="InterPro" id="IPR035994">
    <property type="entry name" value="Nucleoside_phosphorylase_sf"/>
</dbReference>
<dbReference type="GO" id="GO:0006166">
    <property type="term" value="P:purine ribonucleoside salvage"/>
    <property type="evidence" value="ECO:0007669"/>
    <property type="project" value="UniProtKB-UniRule"/>
</dbReference>
<dbReference type="GO" id="GO:0005829">
    <property type="term" value="C:cytosol"/>
    <property type="evidence" value="ECO:0007669"/>
    <property type="project" value="TreeGrafter"/>
</dbReference>
<dbReference type="InterPro" id="IPR010044">
    <property type="entry name" value="MTAP"/>
</dbReference>
<keyword evidence="1 3" id="KW-0328">Glycosyltransferase</keyword>
<evidence type="ECO:0000256" key="2">
    <source>
        <dbReference type="ARBA" id="ARBA00022679"/>
    </source>
</evidence>
<evidence type="ECO:0000256" key="3">
    <source>
        <dbReference type="HAMAP-Rule" id="MF_01963"/>
    </source>
</evidence>
<dbReference type="GO" id="GO:0019509">
    <property type="term" value="P:L-methionine salvage from methylthioadenosine"/>
    <property type="evidence" value="ECO:0007669"/>
    <property type="project" value="TreeGrafter"/>
</dbReference>
<reference evidence="5 6" key="1">
    <citation type="submission" date="2017-06" db="EMBL/GenBank/DDBJ databases">
        <authorList>
            <person name="Kim H.J."/>
            <person name="Triplett B.A."/>
        </authorList>
    </citation>
    <scope>NUCLEOTIDE SEQUENCE [LARGE SCALE GENOMIC DNA]</scope>
    <source>
        <strain evidence="5 6">DSM 8800</strain>
    </source>
</reference>
<dbReference type="EC" id="2.4.2.1" evidence="3"/>
<feature type="site" description="Important for substrate specificity" evidence="3">
    <location>
        <position position="235"/>
    </location>
</feature>